<evidence type="ECO:0000313" key="5">
    <source>
        <dbReference type="Proteomes" id="UP001168821"/>
    </source>
</evidence>
<dbReference type="GO" id="GO:0016491">
    <property type="term" value="F:oxidoreductase activity"/>
    <property type="evidence" value="ECO:0007669"/>
    <property type="project" value="UniProtKB-KW"/>
</dbReference>
<gene>
    <name evidence="4" type="ORF">Zmor_021285</name>
</gene>
<feature type="transmembrane region" description="Helical" evidence="3">
    <location>
        <begin position="83"/>
        <end position="106"/>
    </location>
</feature>
<keyword evidence="3" id="KW-1133">Transmembrane helix</keyword>
<comment type="similarity">
    <text evidence="2">Belongs to the short-chain dehydrogenases/reductases (SDR) family.</text>
</comment>
<dbReference type="PROSITE" id="PS00061">
    <property type="entry name" value="ADH_SHORT"/>
    <property type="match status" value="1"/>
</dbReference>
<dbReference type="InterPro" id="IPR002347">
    <property type="entry name" value="SDR_fam"/>
</dbReference>
<organism evidence="4 5">
    <name type="scientific">Zophobas morio</name>
    <dbReference type="NCBI Taxonomy" id="2755281"/>
    <lineage>
        <taxon>Eukaryota</taxon>
        <taxon>Metazoa</taxon>
        <taxon>Ecdysozoa</taxon>
        <taxon>Arthropoda</taxon>
        <taxon>Hexapoda</taxon>
        <taxon>Insecta</taxon>
        <taxon>Pterygota</taxon>
        <taxon>Neoptera</taxon>
        <taxon>Endopterygota</taxon>
        <taxon>Coleoptera</taxon>
        <taxon>Polyphaga</taxon>
        <taxon>Cucujiformia</taxon>
        <taxon>Tenebrionidae</taxon>
        <taxon>Zophobas</taxon>
    </lineage>
</organism>
<dbReference type="InterPro" id="IPR036291">
    <property type="entry name" value="NAD(P)-bd_dom_sf"/>
</dbReference>
<name>A0AA38I5Y9_9CUCU</name>
<reference evidence="4" key="1">
    <citation type="journal article" date="2023" name="G3 (Bethesda)">
        <title>Whole genome assemblies of Zophobas morio and Tenebrio molitor.</title>
        <authorList>
            <person name="Kaur S."/>
            <person name="Stinson S.A."/>
            <person name="diCenzo G.C."/>
        </authorList>
    </citation>
    <scope>NUCLEOTIDE SEQUENCE</scope>
    <source>
        <strain evidence="4">QUZm001</strain>
    </source>
</reference>
<dbReference type="GO" id="GO:0008202">
    <property type="term" value="P:steroid metabolic process"/>
    <property type="evidence" value="ECO:0007669"/>
    <property type="project" value="TreeGrafter"/>
</dbReference>
<dbReference type="PANTHER" id="PTHR43313">
    <property type="entry name" value="SHORT-CHAIN DEHYDROGENASE/REDUCTASE FAMILY 9C"/>
    <property type="match status" value="1"/>
</dbReference>
<feature type="transmembrane region" description="Helical" evidence="3">
    <location>
        <begin position="157"/>
        <end position="176"/>
    </location>
</feature>
<dbReference type="EMBL" id="JALNTZ010000006">
    <property type="protein sequence ID" value="KAJ3649549.1"/>
    <property type="molecule type" value="Genomic_DNA"/>
</dbReference>
<proteinExistence type="inferred from homology"/>
<keyword evidence="3" id="KW-0812">Transmembrane</keyword>
<dbReference type="Gene3D" id="3.40.50.720">
    <property type="entry name" value="NAD(P)-binding Rossmann-like Domain"/>
    <property type="match status" value="1"/>
</dbReference>
<dbReference type="InterPro" id="IPR020904">
    <property type="entry name" value="Sc_DH/Rdtase_CS"/>
</dbReference>
<sequence>MSLFSKFCLTVFEILNELYIGVGAGFVGMVVLIQHGYKTNQLLRTLSLATISLGSLIYVFQSSKEMGHPSLKKIIFISGCDSGLGFSLAIHAAKIGFTVVAGFLSLESSGAKEIKAFHKNITQIELDITNSDSIFVAVETINRYLNTNPAYGNVNKLNLLTLIFMFLEFYALVNNAGVMVFGEFEWQTEKQIHQQVHVNLIGTMSLSKAFLPLLRKYHGRLINITSHCSFACLPGLAVYGATKAAIKAFTDGLRTELSKYNVKVIMFTPGSFFTQCNIMAKHAEHVHEMHKAFTREQRLFYDDYFQRYHSYLLGINPPKIPSPIQNPILYKKFEDALLLKTPDAAYKVEPVRYAFYHWLFKLSPTTSIRDYFIGKFMSMPEYNIKQIW</sequence>
<accession>A0AA38I5Y9</accession>
<keyword evidence="3" id="KW-0472">Membrane</keyword>
<dbReference type="AlphaFoldDB" id="A0AA38I5Y9"/>
<keyword evidence="1" id="KW-0560">Oxidoreductase</keyword>
<feature type="transmembrane region" description="Helical" evidence="3">
    <location>
        <begin position="45"/>
        <end position="63"/>
    </location>
</feature>
<dbReference type="PRINTS" id="PR00080">
    <property type="entry name" value="SDRFAMILY"/>
</dbReference>
<evidence type="ECO:0000256" key="1">
    <source>
        <dbReference type="ARBA" id="ARBA00023002"/>
    </source>
</evidence>
<evidence type="ECO:0000256" key="3">
    <source>
        <dbReference type="SAM" id="Phobius"/>
    </source>
</evidence>
<dbReference type="Pfam" id="PF00106">
    <property type="entry name" value="adh_short"/>
    <property type="match status" value="1"/>
</dbReference>
<keyword evidence="5" id="KW-1185">Reference proteome</keyword>
<dbReference type="PRINTS" id="PR00081">
    <property type="entry name" value="GDHRDH"/>
</dbReference>
<protein>
    <submittedName>
        <fullName evidence="4">Uncharacterized protein</fullName>
    </submittedName>
</protein>
<comment type="caution">
    <text evidence="4">The sequence shown here is derived from an EMBL/GenBank/DDBJ whole genome shotgun (WGS) entry which is preliminary data.</text>
</comment>
<feature type="transmembrane region" description="Helical" evidence="3">
    <location>
        <begin position="14"/>
        <end position="33"/>
    </location>
</feature>
<dbReference type="SUPFAM" id="SSF51735">
    <property type="entry name" value="NAD(P)-binding Rossmann-fold domains"/>
    <property type="match status" value="1"/>
</dbReference>
<evidence type="ECO:0000256" key="2">
    <source>
        <dbReference type="RuleBase" id="RU000363"/>
    </source>
</evidence>
<evidence type="ECO:0000313" key="4">
    <source>
        <dbReference type="EMBL" id="KAJ3649549.1"/>
    </source>
</evidence>
<dbReference type="Proteomes" id="UP001168821">
    <property type="component" value="Unassembled WGS sequence"/>
</dbReference>
<dbReference type="PANTHER" id="PTHR43313:SF36">
    <property type="entry name" value="D-BETA-HYDROXYBUTYRATE DEHYDROGENASE, MITOCHONDRIAL"/>
    <property type="match status" value="1"/>
</dbReference>